<organism evidence="2 3">
    <name type="scientific">Apolygus lucorum</name>
    <name type="common">Small green plant bug</name>
    <name type="synonym">Lygocoris lucorum</name>
    <dbReference type="NCBI Taxonomy" id="248454"/>
    <lineage>
        <taxon>Eukaryota</taxon>
        <taxon>Metazoa</taxon>
        <taxon>Ecdysozoa</taxon>
        <taxon>Arthropoda</taxon>
        <taxon>Hexapoda</taxon>
        <taxon>Insecta</taxon>
        <taxon>Pterygota</taxon>
        <taxon>Neoptera</taxon>
        <taxon>Paraneoptera</taxon>
        <taxon>Hemiptera</taxon>
        <taxon>Heteroptera</taxon>
        <taxon>Panheteroptera</taxon>
        <taxon>Cimicomorpha</taxon>
        <taxon>Miridae</taxon>
        <taxon>Mirini</taxon>
        <taxon>Apolygus</taxon>
    </lineage>
</organism>
<dbReference type="Proteomes" id="UP000466442">
    <property type="component" value="Unassembled WGS sequence"/>
</dbReference>
<comment type="caution">
    <text evidence="2">The sequence shown here is derived from an EMBL/GenBank/DDBJ whole genome shotgun (WGS) entry which is preliminary data.</text>
</comment>
<sequence>MEYQHYGSRGATMTKKEEVNEPFPVGTVLISERRKPVVSDNESCATATITTVPSTSLGTTVVPLDTLSVNEVGNEHPETVADPATPAKQTANLPNDVGITSQRSAVVDTGTPAVLTGTPATLAAATTVEEAVAAPATPDMLTATIQDSLTRTTEPAVADAVTPEMLTVIPAMPTATPQGNEITSTIPVEVEAAMLATLPAESSPAMQPEMGKNILAQVQANGNLESHSPKDLAAVADETVEEYDNVEADENPRLTPEMSQQQLEQAVGIEGDPPLDEYVQQILDTFAEETDANATIPESMVTTPEPCTAPQNTLAGIELCEEWRERYEQLSREKASAWKRIRELQVALGLETAEPPAAGTAVPSPAHNSEPLITPGPSATEDSAEQRPIQSNDREQQREQRPSESTGATSGNRRSPVASTSRARSVTPNATPRQSPARPITPFQDTATELQRSLRKGSRIPIPPSSPSLSDDGRPLLPTPVREPQLIIGTRAEPHATVPKIVLKRYQPSQAKQHKKKRTP</sequence>
<feature type="compositionally biased region" description="Basic and acidic residues" evidence="1">
    <location>
        <begin position="392"/>
        <end position="402"/>
    </location>
</feature>
<accession>A0A8S9WV69</accession>
<feature type="compositionally biased region" description="Polar residues" evidence="1">
    <location>
        <begin position="403"/>
        <end position="434"/>
    </location>
</feature>
<keyword evidence="3" id="KW-1185">Reference proteome</keyword>
<evidence type="ECO:0000256" key="1">
    <source>
        <dbReference type="SAM" id="MobiDB-lite"/>
    </source>
</evidence>
<reference evidence="2" key="1">
    <citation type="journal article" date="2021" name="Mol. Ecol. Resour.">
        <title>Apolygus lucorum genome provides insights into omnivorousness and mesophyll feeding.</title>
        <authorList>
            <person name="Liu Y."/>
            <person name="Liu H."/>
            <person name="Wang H."/>
            <person name="Huang T."/>
            <person name="Liu B."/>
            <person name="Yang B."/>
            <person name="Yin L."/>
            <person name="Li B."/>
            <person name="Zhang Y."/>
            <person name="Zhang S."/>
            <person name="Jiang F."/>
            <person name="Zhang X."/>
            <person name="Ren Y."/>
            <person name="Wang B."/>
            <person name="Wang S."/>
            <person name="Lu Y."/>
            <person name="Wu K."/>
            <person name="Fan W."/>
            <person name="Wang G."/>
        </authorList>
    </citation>
    <scope>NUCLEOTIDE SEQUENCE</scope>
    <source>
        <strain evidence="2">12Hb</strain>
    </source>
</reference>
<evidence type="ECO:0000313" key="2">
    <source>
        <dbReference type="EMBL" id="KAF6199726.1"/>
    </source>
</evidence>
<dbReference type="AlphaFoldDB" id="A0A8S9WV69"/>
<feature type="region of interest" description="Disordered" evidence="1">
    <location>
        <begin position="355"/>
        <end position="499"/>
    </location>
</feature>
<name>A0A8S9WV69_APOLU</name>
<dbReference type="EMBL" id="WIXP02000014">
    <property type="protein sequence ID" value="KAF6199726.1"/>
    <property type="molecule type" value="Genomic_DNA"/>
</dbReference>
<gene>
    <name evidence="2" type="ORF">GE061_006024</name>
</gene>
<evidence type="ECO:0000313" key="3">
    <source>
        <dbReference type="Proteomes" id="UP000466442"/>
    </source>
</evidence>
<protein>
    <submittedName>
        <fullName evidence="2">Uncharacterized protein</fullName>
    </submittedName>
</protein>
<proteinExistence type="predicted"/>